<reference evidence="4" key="1">
    <citation type="submission" date="2020-05" db="UniProtKB">
        <authorList>
            <consortium name="EnsemblMetazoa"/>
        </authorList>
    </citation>
    <scope>IDENTIFICATION</scope>
    <source>
        <strain evidence="4">USDA</strain>
    </source>
</reference>
<sequence length="334" mass="38038">MEELVTEFKGILAEPLQNGHYFDIVVEPTKHFKKFCIHFSKDKTANADSNTLCFSTVTSGPRKFIPSHPYSYYNSDSEPRDAYRIIISVHDTDFHVSLSEKLKVHIGHTNLIQHVRIIQIEGDIKLINRVDHRKIYPMVWPPSASIPHSPNEMFSSNDIPIPFKPGHLMVLGGRCFGNPQGNFYINLKHAHNGANMMHFCVDFRSKLVYRSDWNPSDNGQNTLTRAAKDCAGGFPFDFIRPFKMAIACKHSEFAIAVDGHYFCSYAYRDPRDLPRPYTNALSNIVGPKIFGRDELGIKITGIDHIILRDAECTGFETYTKEECPLTNTLRKTIN</sequence>
<evidence type="ECO:0000256" key="2">
    <source>
        <dbReference type="RuleBase" id="RU102079"/>
    </source>
</evidence>
<dbReference type="InterPro" id="IPR013320">
    <property type="entry name" value="ConA-like_dom_sf"/>
</dbReference>
<dbReference type="EnsemblMetazoa" id="SCAU003622-RA">
    <property type="protein sequence ID" value="SCAU003622-PA"/>
    <property type="gene ID" value="SCAU003622"/>
</dbReference>
<name>A0A1I8P044_STOCA</name>
<gene>
    <name evidence="4" type="primary">106092819</name>
</gene>
<dbReference type="GO" id="GO:0030246">
    <property type="term" value="F:carbohydrate binding"/>
    <property type="evidence" value="ECO:0007669"/>
    <property type="project" value="UniProtKB-UniRule"/>
</dbReference>
<dbReference type="OrthoDB" id="6251307at2759"/>
<dbReference type="AlphaFoldDB" id="A0A1I8P044"/>
<dbReference type="InterPro" id="IPR001079">
    <property type="entry name" value="Galectin_CRD"/>
</dbReference>
<evidence type="ECO:0000313" key="5">
    <source>
        <dbReference type="Proteomes" id="UP000095300"/>
    </source>
</evidence>
<dbReference type="Pfam" id="PF00337">
    <property type="entry name" value="Gal-bind_lectin"/>
    <property type="match status" value="1"/>
</dbReference>
<proteinExistence type="predicted"/>
<dbReference type="SMART" id="SM00908">
    <property type="entry name" value="Gal-bind_lectin"/>
    <property type="match status" value="1"/>
</dbReference>
<dbReference type="Gene3D" id="2.60.120.200">
    <property type="match status" value="2"/>
</dbReference>
<dbReference type="PANTHER" id="PTHR11346">
    <property type="entry name" value="GALECTIN"/>
    <property type="match status" value="1"/>
</dbReference>
<dbReference type="PANTHER" id="PTHR11346:SF189">
    <property type="entry name" value="GALECTIN"/>
    <property type="match status" value="1"/>
</dbReference>
<evidence type="ECO:0000259" key="3">
    <source>
        <dbReference type="PROSITE" id="PS51304"/>
    </source>
</evidence>
<organism evidence="4 5">
    <name type="scientific">Stomoxys calcitrans</name>
    <name type="common">Stable fly</name>
    <name type="synonym">Conops calcitrans</name>
    <dbReference type="NCBI Taxonomy" id="35570"/>
    <lineage>
        <taxon>Eukaryota</taxon>
        <taxon>Metazoa</taxon>
        <taxon>Ecdysozoa</taxon>
        <taxon>Arthropoda</taxon>
        <taxon>Hexapoda</taxon>
        <taxon>Insecta</taxon>
        <taxon>Pterygota</taxon>
        <taxon>Neoptera</taxon>
        <taxon>Endopterygota</taxon>
        <taxon>Diptera</taxon>
        <taxon>Brachycera</taxon>
        <taxon>Muscomorpha</taxon>
        <taxon>Muscoidea</taxon>
        <taxon>Muscidae</taxon>
        <taxon>Stomoxys</taxon>
    </lineage>
</organism>
<evidence type="ECO:0000256" key="1">
    <source>
        <dbReference type="ARBA" id="ARBA00022734"/>
    </source>
</evidence>
<feature type="domain" description="Galectin" evidence="3">
    <location>
        <begin position="155"/>
        <end position="305"/>
    </location>
</feature>
<dbReference type="InterPro" id="IPR044156">
    <property type="entry name" value="Galectin-like"/>
</dbReference>
<dbReference type="KEGG" id="scac:106092819"/>
<keyword evidence="1 2" id="KW-0430">Lectin</keyword>
<dbReference type="PROSITE" id="PS51304">
    <property type="entry name" value="GALECTIN"/>
    <property type="match status" value="1"/>
</dbReference>
<dbReference type="SUPFAM" id="SSF49899">
    <property type="entry name" value="Concanavalin A-like lectins/glucanases"/>
    <property type="match status" value="2"/>
</dbReference>
<evidence type="ECO:0000313" key="4">
    <source>
        <dbReference type="EnsemblMetazoa" id="SCAU003622-PA"/>
    </source>
</evidence>
<protein>
    <recommendedName>
        <fullName evidence="2">Galectin</fullName>
    </recommendedName>
</protein>
<accession>A0A1I8P044</accession>
<keyword evidence="5" id="KW-1185">Reference proteome</keyword>
<dbReference type="Proteomes" id="UP000095300">
    <property type="component" value="Unassembled WGS sequence"/>
</dbReference>
<dbReference type="VEuPathDB" id="VectorBase:SCAU003622"/>